<organism evidence="1 2">
    <name type="scientific">Tolypocladium capitatum</name>
    <dbReference type="NCBI Taxonomy" id="45235"/>
    <lineage>
        <taxon>Eukaryota</taxon>
        <taxon>Fungi</taxon>
        <taxon>Dikarya</taxon>
        <taxon>Ascomycota</taxon>
        <taxon>Pezizomycotina</taxon>
        <taxon>Sordariomycetes</taxon>
        <taxon>Hypocreomycetidae</taxon>
        <taxon>Hypocreales</taxon>
        <taxon>Ophiocordycipitaceae</taxon>
        <taxon>Tolypocladium</taxon>
    </lineage>
</organism>
<evidence type="ECO:0000313" key="1">
    <source>
        <dbReference type="EMBL" id="PNY23722.1"/>
    </source>
</evidence>
<dbReference type="OrthoDB" id="29523at2759"/>
<dbReference type="Proteomes" id="UP000236621">
    <property type="component" value="Unassembled WGS sequence"/>
</dbReference>
<comment type="caution">
    <text evidence="1">The sequence shown here is derived from an EMBL/GenBank/DDBJ whole genome shotgun (WGS) entry which is preliminary data.</text>
</comment>
<sequence>MNTRHCLALHASAFVERFSWENGIRIQDSLRSATQPGASGYGLVYKNQWQQLFHLYGAIKILGMMQKAQ</sequence>
<evidence type="ECO:0000313" key="2">
    <source>
        <dbReference type="Proteomes" id="UP000236621"/>
    </source>
</evidence>
<gene>
    <name evidence="1" type="ORF">TCAP_06334</name>
</gene>
<accession>A0A2K3Q832</accession>
<reference evidence="1 2" key="1">
    <citation type="submission" date="2017-08" db="EMBL/GenBank/DDBJ databases">
        <title>Harnessing the power of phylogenomics to disentangle the directionality and signatures of interkingdom host jumping in the parasitic fungal genus Tolypocladium.</title>
        <authorList>
            <person name="Quandt C.A."/>
            <person name="Patterson W."/>
            <person name="Spatafora J.W."/>
        </authorList>
    </citation>
    <scope>NUCLEOTIDE SEQUENCE [LARGE SCALE GENOMIC DNA]</scope>
    <source>
        <strain evidence="1 2">CBS 113982</strain>
    </source>
</reference>
<dbReference type="AlphaFoldDB" id="A0A2K3Q832"/>
<dbReference type="EMBL" id="NRSZ01001054">
    <property type="protein sequence ID" value="PNY23722.1"/>
    <property type="molecule type" value="Genomic_DNA"/>
</dbReference>
<proteinExistence type="predicted"/>
<name>A0A2K3Q832_9HYPO</name>
<protein>
    <submittedName>
        <fullName evidence="1">Uncharacterized protein</fullName>
    </submittedName>
</protein>
<keyword evidence="2" id="KW-1185">Reference proteome</keyword>